<organism evidence="1 2">
    <name type="scientific">Acinetobacter phage KARL-1</name>
    <dbReference type="NCBI Taxonomy" id="2301662"/>
    <lineage>
        <taxon>Viruses</taxon>
        <taxon>Duplodnaviria</taxon>
        <taxon>Heunggongvirae</taxon>
        <taxon>Uroviricota</taxon>
        <taxon>Caudoviricetes</taxon>
        <taxon>Pantevenvirales</taxon>
        <taxon>Straboviridae</taxon>
        <taxon>Twarogvirinae</taxon>
        <taxon>Lazarusvirus</taxon>
        <taxon>Lazarusvirus karl</taxon>
    </lineage>
</organism>
<keyword evidence="2" id="KW-1185">Reference proteome</keyword>
<gene>
    <name evidence="1" type="ORF">KARL1_224</name>
</gene>
<protein>
    <submittedName>
        <fullName evidence="1">Uncharacterized protein</fullName>
    </submittedName>
</protein>
<proteinExistence type="predicted"/>
<accession>A0A385IIX1</accession>
<sequence length="125" mass="14288">MKPEQLYVLQESIRLLKIARDNFGNIDALLSKLTHTIAIAGVCATTKLDTLKFYCGVDVNKIIRNWPSLDGNLTAYPIGGADEYNLNYRLVWSNPRRLEFINYMIAQLSEIEIQTKNQIRGEQNV</sequence>
<evidence type="ECO:0000313" key="2">
    <source>
        <dbReference type="Proteomes" id="UP000277855"/>
    </source>
</evidence>
<evidence type="ECO:0000313" key="1">
    <source>
        <dbReference type="EMBL" id="AXY82843.1"/>
    </source>
</evidence>
<reference evidence="1 2" key="1">
    <citation type="journal article" date="2018" name="Sci. Rep.">
        <title>Enhanced antibacterial effect of the novel T4-like bacteriophage KARL-1 in combination with antibiotics against multi-drug resistant Acinetobacter baumannii.</title>
        <authorList>
            <person name="Jansen M."/>
            <person name="Wahida A."/>
            <person name="Latz S."/>
            <person name="Kruttgen A."/>
            <person name="Hafner H."/>
            <person name="Buhl E.M."/>
            <person name="Ritter K."/>
            <person name="Horz H.P."/>
        </authorList>
    </citation>
    <scope>NUCLEOTIDE SEQUENCE [LARGE SCALE GENOMIC DNA]</scope>
</reference>
<name>A0A385IIX1_9CAUD</name>
<dbReference type="EMBL" id="MH713599">
    <property type="protein sequence ID" value="AXY82843.1"/>
    <property type="molecule type" value="Genomic_DNA"/>
</dbReference>
<dbReference type="Proteomes" id="UP000277855">
    <property type="component" value="Segment"/>
</dbReference>